<name>A0A1Y2BTK1_9BASI</name>
<evidence type="ECO:0000256" key="1">
    <source>
        <dbReference type="SAM" id="Phobius"/>
    </source>
</evidence>
<accession>A0A1Y2BTK1</accession>
<evidence type="ECO:0000313" key="3">
    <source>
        <dbReference type="Proteomes" id="UP000193467"/>
    </source>
</evidence>
<dbReference type="InParanoid" id="A0A1Y2BTK1"/>
<sequence>MWCDNCLLLFPLRGGAMALAALVALYSIGGGIFFFLYGQYFWFTYPEPQVYGAVSMIAGAISVLSIIAYSNSSYMWTRLLFFLGPFVLFLGVVRAGFAIFRLNYYQGNVVWECNHGGQLYNATLANITSYDPSYNVTADGSTSTIPTGFCSAGFHTLYLAFAFALVIDMILQIYQWFMLWRFKARLEGYFAFKSTQGGIYTA</sequence>
<organism evidence="2 3">
    <name type="scientific">Leucosporidium creatinivorum</name>
    <dbReference type="NCBI Taxonomy" id="106004"/>
    <lineage>
        <taxon>Eukaryota</taxon>
        <taxon>Fungi</taxon>
        <taxon>Dikarya</taxon>
        <taxon>Basidiomycota</taxon>
        <taxon>Pucciniomycotina</taxon>
        <taxon>Microbotryomycetes</taxon>
        <taxon>Leucosporidiales</taxon>
        <taxon>Leucosporidium</taxon>
    </lineage>
</organism>
<feature type="transmembrane region" description="Helical" evidence="1">
    <location>
        <begin position="12"/>
        <end position="37"/>
    </location>
</feature>
<proteinExistence type="predicted"/>
<keyword evidence="3" id="KW-1185">Reference proteome</keyword>
<dbReference type="Proteomes" id="UP000193467">
    <property type="component" value="Unassembled WGS sequence"/>
</dbReference>
<gene>
    <name evidence="2" type="ORF">BCR35DRAFT_311533</name>
</gene>
<dbReference type="AlphaFoldDB" id="A0A1Y2BTK1"/>
<evidence type="ECO:0000313" key="2">
    <source>
        <dbReference type="EMBL" id="ORY38063.1"/>
    </source>
</evidence>
<dbReference type="OrthoDB" id="2371309at2759"/>
<comment type="caution">
    <text evidence="2">The sequence shown here is derived from an EMBL/GenBank/DDBJ whole genome shotgun (WGS) entry which is preliminary data.</text>
</comment>
<protein>
    <submittedName>
        <fullName evidence="2">Uncharacterized protein</fullName>
    </submittedName>
</protein>
<reference evidence="2 3" key="1">
    <citation type="submission" date="2016-07" db="EMBL/GenBank/DDBJ databases">
        <title>Pervasive Adenine N6-methylation of Active Genes in Fungi.</title>
        <authorList>
            <consortium name="DOE Joint Genome Institute"/>
            <person name="Mondo S.J."/>
            <person name="Dannebaum R.O."/>
            <person name="Kuo R.C."/>
            <person name="Labutti K."/>
            <person name="Haridas S."/>
            <person name="Kuo A."/>
            <person name="Salamov A."/>
            <person name="Ahrendt S.R."/>
            <person name="Lipzen A."/>
            <person name="Sullivan W."/>
            <person name="Andreopoulos W.B."/>
            <person name="Clum A."/>
            <person name="Lindquist E."/>
            <person name="Daum C."/>
            <person name="Ramamoorthy G.K."/>
            <person name="Gryganskyi A."/>
            <person name="Culley D."/>
            <person name="Magnuson J.K."/>
            <person name="James T.Y."/>
            <person name="O'Malley M.A."/>
            <person name="Stajich J.E."/>
            <person name="Spatafora J.W."/>
            <person name="Visel A."/>
            <person name="Grigoriev I.V."/>
        </authorList>
    </citation>
    <scope>NUCLEOTIDE SEQUENCE [LARGE SCALE GENOMIC DNA]</scope>
    <source>
        <strain evidence="2 3">62-1032</strain>
    </source>
</reference>
<feature type="transmembrane region" description="Helical" evidence="1">
    <location>
        <begin position="79"/>
        <end position="100"/>
    </location>
</feature>
<dbReference type="EMBL" id="MCGR01000157">
    <property type="protein sequence ID" value="ORY38063.1"/>
    <property type="molecule type" value="Genomic_DNA"/>
</dbReference>
<keyword evidence="1" id="KW-0812">Transmembrane</keyword>
<feature type="transmembrane region" description="Helical" evidence="1">
    <location>
        <begin position="49"/>
        <end position="67"/>
    </location>
</feature>
<dbReference type="STRING" id="106004.A0A1Y2BTK1"/>
<keyword evidence="1" id="KW-0472">Membrane</keyword>
<feature type="transmembrane region" description="Helical" evidence="1">
    <location>
        <begin position="157"/>
        <end position="177"/>
    </location>
</feature>
<keyword evidence="1" id="KW-1133">Transmembrane helix</keyword>